<dbReference type="PROSITE" id="PS00018">
    <property type="entry name" value="EF_HAND_1"/>
    <property type="match status" value="1"/>
</dbReference>
<sequence length="1727" mass="190300">MKSYRRKLIQFTAALSLIAPLFLDTAGILLNGQGNASMLADTSVIAPNYATGEERAHPNNSWSQAGQDDVINHTGNTSDGLNDFVASPGIASEKSDFINNYITYSNGAYAIRQFAQETSTPGLYDVYTNIRGNQTVDVRPMSIVLVSDHSSSMADNNKMALLDAAIENFADTLSNYVRTNRIDPDRIRIGHTAYGNGVYTTGARYVPLGNYSTDQTNLLKNATPAAPEANQGTFTQAGLRQADAMLEAEDADRKKIVILLTDGVPTLANRITGATDNNGNNTIDVNEVTSTTTESQAYLQGYTTAGQTANNFGNSATTAPADLIGRPIDGAGTQPGITPRHVQGTTSGPTYNSVFPATIFSAKNLENKGIEVHGIGIAINAGTAGGNVSSSGNTASYPGFSLAEIENYMRELTYNASYYQNVYAASDLTTYLNQTLLQLFDTVRNGTAQIKIGEHFTYTGASTLSVDYFVNGQASNLQTYEATYDNGVIRLNNLDLGLGQEVQIHHQVHLQTERTDFSPDTWRFISDPVATYFVPNPAISTAELPFAVPAGRAAGTTIDLTKIWEDMSAENASRPEHIELEIQRSTPVDESSWQTANYLLTGRVEDNKWTATKLDSLTLEGGEAKVALPLFNNNGEYFTYKIVRENGADAYSSSISQDGKTVTNTERWKFEVIKQSNEGISPAGAVFELKTADGIIVNTGISRADGLVLWEDAAFRFSKDTTYHLIETTALPAHNVAGPWTIAVSADNTISMNADNENDEESVYIATKDEQSATFKVTLVNHRDVTRLQGVKTWRGDEGKEQFRPATITVQLFQNDELLRQVEVAAPKREGDEAISDTWSYDFGLVPVKDLEGNAYVYTVKELNVPHYLSVISGLNIINTLDLSNIDLDITKIWEDNSNRAGHRPERISFQLYRDNIAYGEPVELAGERYVNQWDYTFENLQEYKNATEKYDYEIRELNVSERYTDKVVKIDEQTFDIINTFVPELTKISGQKIWDEHTPEQFMPREITIELWAYPTDEVSETAPTLVDTKVVAASDDWKYEFVDLPKEDEEGRAINYQVREVSLANFSPQYPDNNVELGQFDIKNIFTPNLRDISVTKSWNDYDNALALRPESVTVELLRDDEIFLTTTVTASNDWTYTFENLPVYRSSALDEYVYTIREVNVPLGYQEGDEAADDFNLTNTLVENKAVTGDKTWVGDEATNIRPENITVQLWRYGYNALGEIDLSTAEPVLDQAGQQLSAEVSASTDWAFNFANLPKYDFDELTDRPVREISYFVSELLEESVASSYETTIAPVSDSLFGNGIANHFAITNTLTSLPIFLEVNKQDADFGNAALPGVNFVLTSTETQPLMPFALSFASPLLNPLADSGTTYLRSDANGQLRRLAPNTLTGSIVTGDAGLVELDYESNYQLLKLGAVGLFPSFDQISQWSIHTPTVSDAINHIADNDWQIAADSLVSTPDHLILATDEQEDVVAAPAMGRRALIRTSNINLAQLNPYVLSFDIASNVTHGFSIEKVDADTNQKMDTQFRLRWVERWDDGGNFATMSQLDLTSLNLRGTGEQASEYNVDATTGATLSTIEGEKTINNMSRGNLYIISEPTPPAGYQKSATMIVAYMDQAAALSADGRVQIRLARRSVDHPNVLVFDDMNNFPEYRGWTSDGRGIRFANFKIGQSPVPESEKRLSGGALPPGSNGAKTGRLPQLNSTLEVVLALLGFVLLITLPSRGY</sequence>
<feature type="region of interest" description="Disordered" evidence="1">
    <location>
        <begin position="54"/>
        <end position="73"/>
    </location>
</feature>
<name>A0AA45KGS5_9LACT</name>
<organism evidence="3 4">
    <name type="scientific">Lactococcus taiwanensis</name>
    <dbReference type="NCBI Taxonomy" id="1151742"/>
    <lineage>
        <taxon>Bacteria</taxon>
        <taxon>Bacillati</taxon>
        <taxon>Bacillota</taxon>
        <taxon>Bacilli</taxon>
        <taxon>Lactobacillales</taxon>
        <taxon>Streptococcaceae</taxon>
        <taxon>Lactococcus</taxon>
    </lineage>
</organism>
<dbReference type="InterPro" id="IPR008454">
    <property type="entry name" value="Collagen-bd_Cna-like_B-typ_dom"/>
</dbReference>
<evidence type="ECO:0000256" key="1">
    <source>
        <dbReference type="SAM" id="MobiDB-lite"/>
    </source>
</evidence>
<dbReference type="InterPro" id="IPR036465">
    <property type="entry name" value="vWFA_dom_sf"/>
</dbReference>
<keyword evidence="4" id="KW-1185">Reference proteome</keyword>
<dbReference type="Gene3D" id="2.60.40.10">
    <property type="entry name" value="Immunoglobulins"/>
    <property type="match status" value="1"/>
</dbReference>
<reference evidence="3 4" key="1">
    <citation type="submission" date="2021-02" db="EMBL/GenBank/DDBJ databases">
        <title>Complete genome sequence of Lactococcus lactis strain K_LL004.</title>
        <authorList>
            <person name="Kim H.B."/>
        </authorList>
    </citation>
    <scope>NUCLEOTIDE SEQUENCE [LARGE SCALE GENOMIC DNA]</scope>
    <source>
        <strain evidence="3 4">K_LL004</strain>
    </source>
</reference>
<dbReference type="InterPro" id="IPR049319">
    <property type="entry name" value="GBS104-like_Ig"/>
</dbReference>
<dbReference type="SUPFAM" id="SSF49478">
    <property type="entry name" value="Cna protein B-type domain"/>
    <property type="match status" value="6"/>
</dbReference>
<dbReference type="Proteomes" id="UP000663608">
    <property type="component" value="Chromosome"/>
</dbReference>
<protein>
    <submittedName>
        <fullName evidence="3">Cna B-type domain-containing protein</fullName>
    </submittedName>
</protein>
<dbReference type="Gene3D" id="3.40.50.410">
    <property type="entry name" value="von Willebrand factor, type A domain"/>
    <property type="match status" value="1"/>
</dbReference>
<dbReference type="EMBL" id="CP070872">
    <property type="protein sequence ID" value="QSE76741.1"/>
    <property type="molecule type" value="Genomic_DNA"/>
</dbReference>
<dbReference type="Gene3D" id="2.60.40.1140">
    <property type="entry name" value="Collagen-binding surface protein Cna, B-type domain"/>
    <property type="match status" value="6"/>
</dbReference>
<feature type="domain" description="VWFA" evidence="2">
    <location>
        <begin position="142"/>
        <end position="443"/>
    </location>
</feature>
<dbReference type="SUPFAM" id="SSF53300">
    <property type="entry name" value="vWA-like"/>
    <property type="match status" value="1"/>
</dbReference>
<dbReference type="PROSITE" id="PS50234">
    <property type="entry name" value="VWFA"/>
    <property type="match status" value="1"/>
</dbReference>
<dbReference type="KEGG" id="lti:JW886_00120"/>
<proteinExistence type="predicted"/>
<dbReference type="Pfam" id="PF00092">
    <property type="entry name" value="VWA"/>
    <property type="match status" value="1"/>
</dbReference>
<dbReference type="InterPro" id="IPR018247">
    <property type="entry name" value="EF_Hand_1_Ca_BS"/>
</dbReference>
<dbReference type="RefSeq" id="WP_205872016.1">
    <property type="nucleotide sequence ID" value="NZ_CP070872.1"/>
</dbReference>
<accession>A0AA45KGS5</accession>
<dbReference type="CDD" id="cd00222">
    <property type="entry name" value="CollagenBindB"/>
    <property type="match status" value="5"/>
</dbReference>
<gene>
    <name evidence="3" type="ORF">JW886_00120</name>
</gene>
<dbReference type="InterPro" id="IPR002035">
    <property type="entry name" value="VWF_A"/>
</dbReference>
<dbReference type="Pfam" id="PF21426">
    <property type="entry name" value="GBS104-like_Ig"/>
    <property type="match status" value="1"/>
</dbReference>
<evidence type="ECO:0000313" key="4">
    <source>
        <dbReference type="Proteomes" id="UP000663608"/>
    </source>
</evidence>
<evidence type="ECO:0000259" key="2">
    <source>
        <dbReference type="PROSITE" id="PS50234"/>
    </source>
</evidence>
<dbReference type="Pfam" id="PF05738">
    <property type="entry name" value="Cna_B"/>
    <property type="match status" value="6"/>
</dbReference>
<dbReference type="CDD" id="cd00198">
    <property type="entry name" value="vWFA"/>
    <property type="match status" value="1"/>
</dbReference>
<evidence type="ECO:0000313" key="3">
    <source>
        <dbReference type="EMBL" id="QSE76741.1"/>
    </source>
</evidence>
<dbReference type="InterPro" id="IPR013783">
    <property type="entry name" value="Ig-like_fold"/>
</dbReference>
<feature type="region of interest" description="Disordered" evidence="1">
    <location>
        <begin position="1675"/>
        <end position="1696"/>
    </location>
</feature>